<dbReference type="PATRIC" id="fig|229920.5.peg.2693"/>
<comment type="caution">
    <text evidence="9">The sequence shown here is derived from an EMBL/GenBank/DDBJ whole genome shotgun (WGS) entry which is preliminary data.</text>
</comment>
<evidence type="ECO:0000256" key="7">
    <source>
        <dbReference type="RuleBase" id="RU363032"/>
    </source>
</evidence>
<evidence type="ECO:0000313" key="9">
    <source>
        <dbReference type="EMBL" id="KPL70988.1"/>
    </source>
</evidence>
<sequence>MDVVRRLLKNPTSLLGIILLLGFVFVAIAAPVIAPPAKSSRNVYLIPRDGFGNQPKPPNEKHIMGTTEGQYDILYGVVWGTRTAFRVGIVITLITTLIGLIIGSLAGFYGGWVDEVLMRITEVFLVFPFLLAAITLTSVLQTVYGRGEANFLVVLAKGLALLTFGQSPAKDLDPIQIQILTGMLAIIVFGWMTYARVIRGNILSVKEYEYALAARLIGASDMRILFRHLLPNAVFPVLVLASMDIGSYVLTFAALSFLGLGAQRGYADWGQMISFARSWIPSLGQYWFIVVYPGLAIILFVLAWNLVGDALRDVLDPRMRGRGND</sequence>
<dbReference type="Proteomes" id="UP000050430">
    <property type="component" value="Unassembled WGS sequence"/>
</dbReference>
<dbReference type="EMBL" id="LGCK01000012">
    <property type="protein sequence ID" value="KPL70988.1"/>
    <property type="molecule type" value="Genomic_DNA"/>
</dbReference>
<gene>
    <name evidence="9" type="ORF">ADM99_11850</name>
</gene>
<proteinExistence type="inferred from homology"/>
<keyword evidence="10" id="KW-1185">Reference proteome</keyword>
<dbReference type="OrthoDB" id="9797852at2"/>
<dbReference type="InterPro" id="IPR035906">
    <property type="entry name" value="MetI-like_sf"/>
</dbReference>
<dbReference type="CDD" id="cd06261">
    <property type="entry name" value="TM_PBP2"/>
    <property type="match status" value="1"/>
</dbReference>
<feature type="domain" description="ABC transmembrane type-1" evidence="8">
    <location>
        <begin position="85"/>
        <end position="308"/>
    </location>
</feature>
<evidence type="ECO:0000256" key="5">
    <source>
        <dbReference type="ARBA" id="ARBA00022989"/>
    </source>
</evidence>
<dbReference type="GO" id="GO:0055085">
    <property type="term" value="P:transmembrane transport"/>
    <property type="evidence" value="ECO:0007669"/>
    <property type="project" value="InterPro"/>
</dbReference>
<dbReference type="PANTHER" id="PTHR43386:SF1">
    <property type="entry name" value="D,D-DIPEPTIDE TRANSPORT SYSTEM PERMEASE PROTEIN DDPC-RELATED"/>
    <property type="match status" value="1"/>
</dbReference>
<organism evidence="9 10">
    <name type="scientific">Leptolinea tardivitalis</name>
    <dbReference type="NCBI Taxonomy" id="229920"/>
    <lineage>
        <taxon>Bacteria</taxon>
        <taxon>Bacillati</taxon>
        <taxon>Chloroflexota</taxon>
        <taxon>Anaerolineae</taxon>
        <taxon>Anaerolineales</taxon>
        <taxon>Anaerolineaceae</taxon>
        <taxon>Leptolinea</taxon>
    </lineage>
</organism>
<name>A0A0P6XPE1_9CHLR</name>
<dbReference type="InterPro" id="IPR025966">
    <property type="entry name" value="OppC_N"/>
</dbReference>
<keyword evidence="6 7" id="KW-0472">Membrane</keyword>
<dbReference type="AlphaFoldDB" id="A0A0P6XPE1"/>
<dbReference type="Gene3D" id="1.10.3720.10">
    <property type="entry name" value="MetI-like"/>
    <property type="match status" value="1"/>
</dbReference>
<feature type="transmembrane region" description="Helical" evidence="7">
    <location>
        <begin position="89"/>
        <end position="112"/>
    </location>
</feature>
<dbReference type="STRING" id="229920.ADM99_11850"/>
<feature type="transmembrane region" description="Helical" evidence="7">
    <location>
        <begin position="286"/>
        <end position="307"/>
    </location>
</feature>
<feature type="transmembrane region" description="Helical" evidence="7">
    <location>
        <begin position="124"/>
        <end position="144"/>
    </location>
</feature>
<keyword evidence="2 7" id="KW-0813">Transport</keyword>
<dbReference type="PROSITE" id="PS50928">
    <property type="entry name" value="ABC_TM1"/>
    <property type="match status" value="1"/>
</dbReference>
<protein>
    <submittedName>
        <fullName evidence="9">Peptide ABC transporter permease</fullName>
    </submittedName>
</protein>
<evidence type="ECO:0000256" key="4">
    <source>
        <dbReference type="ARBA" id="ARBA00022692"/>
    </source>
</evidence>
<feature type="transmembrane region" description="Helical" evidence="7">
    <location>
        <begin position="12"/>
        <end position="34"/>
    </location>
</feature>
<reference evidence="9 10" key="1">
    <citation type="submission" date="2015-07" db="EMBL/GenBank/DDBJ databases">
        <title>Genome sequence of Leptolinea tardivitalis DSM 16556.</title>
        <authorList>
            <person name="Hemp J."/>
            <person name="Ward L.M."/>
            <person name="Pace L.A."/>
            <person name="Fischer W.W."/>
        </authorList>
    </citation>
    <scope>NUCLEOTIDE SEQUENCE [LARGE SCALE GENOMIC DNA]</scope>
    <source>
        <strain evidence="9 10">YMTK-2</strain>
    </source>
</reference>
<dbReference type="PANTHER" id="PTHR43386">
    <property type="entry name" value="OLIGOPEPTIDE TRANSPORT SYSTEM PERMEASE PROTEIN APPC"/>
    <property type="match status" value="1"/>
</dbReference>
<feature type="transmembrane region" description="Helical" evidence="7">
    <location>
        <begin position="175"/>
        <end position="194"/>
    </location>
</feature>
<evidence type="ECO:0000313" key="10">
    <source>
        <dbReference type="Proteomes" id="UP000050430"/>
    </source>
</evidence>
<keyword evidence="3" id="KW-1003">Cell membrane</keyword>
<dbReference type="GO" id="GO:0005886">
    <property type="term" value="C:plasma membrane"/>
    <property type="evidence" value="ECO:0007669"/>
    <property type="project" value="UniProtKB-SubCell"/>
</dbReference>
<dbReference type="Pfam" id="PF12911">
    <property type="entry name" value="OppC_N"/>
    <property type="match status" value="1"/>
</dbReference>
<comment type="similarity">
    <text evidence="7">Belongs to the binding-protein-dependent transport system permease family.</text>
</comment>
<dbReference type="Pfam" id="PF00528">
    <property type="entry name" value="BPD_transp_1"/>
    <property type="match status" value="1"/>
</dbReference>
<comment type="subcellular location">
    <subcellularLocation>
        <location evidence="1 7">Cell membrane</location>
        <topology evidence="1 7">Multi-pass membrane protein</topology>
    </subcellularLocation>
</comment>
<evidence type="ECO:0000259" key="8">
    <source>
        <dbReference type="PROSITE" id="PS50928"/>
    </source>
</evidence>
<dbReference type="InterPro" id="IPR000515">
    <property type="entry name" value="MetI-like"/>
</dbReference>
<evidence type="ECO:0000256" key="1">
    <source>
        <dbReference type="ARBA" id="ARBA00004651"/>
    </source>
</evidence>
<dbReference type="RefSeq" id="WP_062422713.1">
    <property type="nucleotide sequence ID" value="NZ_BBYA01000011.1"/>
</dbReference>
<dbReference type="InterPro" id="IPR050366">
    <property type="entry name" value="BP-dependent_transpt_permease"/>
</dbReference>
<evidence type="ECO:0000256" key="2">
    <source>
        <dbReference type="ARBA" id="ARBA00022448"/>
    </source>
</evidence>
<keyword evidence="5 7" id="KW-1133">Transmembrane helix</keyword>
<evidence type="ECO:0000256" key="6">
    <source>
        <dbReference type="ARBA" id="ARBA00023136"/>
    </source>
</evidence>
<dbReference type="SUPFAM" id="SSF161098">
    <property type="entry name" value="MetI-like"/>
    <property type="match status" value="1"/>
</dbReference>
<evidence type="ECO:0000256" key="3">
    <source>
        <dbReference type="ARBA" id="ARBA00022475"/>
    </source>
</evidence>
<keyword evidence="4 7" id="KW-0812">Transmembrane</keyword>
<accession>A0A0P6XPE1</accession>